<dbReference type="Gene3D" id="1.10.10.10">
    <property type="entry name" value="Winged helix-like DNA-binding domain superfamily/Winged helix DNA-binding domain"/>
    <property type="match status" value="1"/>
</dbReference>
<evidence type="ECO:0000256" key="3">
    <source>
        <dbReference type="ARBA" id="ARBA00023082"/>
    </source>
</evidence>
<dbReference type="InterPro" id="IPR013249">
    <property type="entry name" value="RNA_pol_sigma70_r4_t2"/>
</dbReference>
<dbReference type="InterPro" id="IPR014304">
    <property type="entry name" value="RNA_pol_sigma-Z"/>
</dbReference>
<dbReference type="EMBL" id="JBHRSZ010000009">
    <property type="protein sequence ID" value="MFC3153206.1"/>
    <property type="molecule type" value="Genomic_DNA"/>
</dbReference>
<dbReference type="PANTHER" id="PTHR43133:SF62">
    <property type="entry name" value="RNA POLYMERASE SIGMA FACTOR SIGZ"/>
    <property type="match status" value="1"/>
</dbReference>
<dbReference type="RefSeq" id="WP_386723130.1">
    <property type="nucleotide sequence ID" value="NZ_JBHRSZ010000009.1"/>
</dbReference>
<gene>
    <name evidence="8" type="primary">sigZ</name>
    <name evidence="8" type="ORF">ACFOEK_19360</name>
</gene>
<evidence type="ECO:0000256" key="4">
    <source>
        <dbReference type="ARBA" id="ARBA00023163"/>
    </source>
</evidence>
<dbReference type="InterPro" id="IPR036388">
    <property type="entry name" value="WH-like_DNA-bd_sf"/>
</dbReference>
<dbReference type="Gene3D" id="1.10.1740.10">
    <property type="match status" value="1"/>
</dbReference>
<protein>
    <recommendedName>
        <fullName evidence="5">RNA polymerase sigma factor SigZ</fullName>
    </recommendedName>
</protein>
<evidence type="ECO:0000259" key="6">
    <source>
        <dbReference type="Pfam" id="PF04542"/>
    </source>
</evidence>
<dbReference type="InterPro" id="IPR013325">
    <property type="entry name" value="RNA_pol_sigma_r2"/>
</dbReference>
<feature type="domain" description="RNA polymerase sigma-70 region 2" evidence="6">
    <location>
        <begin position="6"/>
        <end position="70"/>
    </location>
</feature>
<sequence length="180" mass="20637">MLSEWQDHKTHLRNYVSKRIDDVDAIDDILQEVYIKASTNLHKLQSKGSIKSWLFRIAHNTIIDFYRMRQPYDELSDDLIAEEDNGAHARKELAECLRPLIDNMPDKYGVPLRMAELEGISQQEIADRLGISLSGAKSRVQRSRVKFREQLMACCDFEIGQDGVIGYTPKDPTKSPKCPS</sequence>
<dbReference type="Pfam" id="PF04542">
    <property type="entry name" value="Sigma70_r2"/>
    <property type="match status" value="1"/>
</dbReference>
<organism evidence="8 9">
    <name type="scientific">Litoribrevibacter euphylliae</name>
    <dbReference type="NCBI Taxonomy" id="1834034"/>
    <lineage>
        <taxon>Bacteria</taxon>
        <taxon>Pseudomonadati</taxon>
        <taxon>Pseudomonadota</taxon>
        <taxon>Gammaproteobacteria</taxon>
        <taxon>Oceanospirillales</taxon>
        <taxon>Oceanospirillaceae</taxon>
        <taxon>Litoribrevibacter</taxon>
    </lineage>
</organism>
<dbReference type="NCBIfam" id="TIGR02937">
    <property type="entry name" value="sigma70-ECF"/>
    <property type="match status" value="1"/>
</dbReference>
<evidence type="ECO:0000313" key="8">
    <source>
        <dbReference type="EMBL" id="MFC3153206.1"/>
    </source>
</evidence>
<dbReference type="InterPro" id="IPR007627">
    <property type="entry name" value="RNA_pol_sigma70_r2"/>
</dbReference>
<dbReference type="PANTHER" id="PTHR43133">
    <property type="entry name" value="RNA POLYMERASE ECF-TYPE SIGMA FACTO"/>
    <property type="match status" value="1"/>
</dbReference>
<dbReference type="NCBIfam" id="TIGR02959">
    <property type="entry name" value="SigZ"/>
    <property type="match status" value="1"/>
</dbReference>
<dbReference type="SUPFAM" id="SSF88946">
    <property type="entry name" value="Sigma2 domain of RNA polymerase sigma factors"/>
    <property type="match status" value="1"/>
</dbReference>
<evidence type="ECO:0000256" key="5">
    <source>
        <dbReference type="NCBIfam" id="TIGR02959"/>
    </source>
</evidence>
<proteinExistence type="inferred from homology"/>
<dbReference type="InterPro" id="IPR039425">
    <property type="entry name" value="RNA_pol_sigma-70-like"/>
</dbReference>
<evidence type="ECO:0000256" key="1">
    <source>
        <dbReference type="ARBA" id="ARBA00010641"/>
    </source>
</evidence>
<dbReference type="Proteomes" id="UP001595476">
    <property type="component" value="Unassembled WGS sequence"/>
</dbReference>
<keyword evidence="9" id="KW-1185">Reference proteome</keyword>
<name>A0ABV7HNY7_9GAMM</name>
<keyword evidence="4" id="KW-0804">Transcription</keyword>
<reference evidence="9" key="1">
    <citation type="journal article" date="2019" name="Int. J. Syst. Evol. Microbiol.">
        <title>The Global Catalogue of Microorganisms (GCM) 10K type strain sequencing project: providing services to taxonomists for standard genome sequencing and annotation.</title>
        <authorList>
            <consortium name="The Broad Institute Genomics Platform"/>
            <consortium name="The Broad Institute Genome Sequencing Center for Infectious Disease"/>
            <person name="Wu L."/>
            <person name="Ma J."/>
        </authorList>
    </citation>
    <scope>NUCLEOTIDE SEQUENCE [LARGE SCALE GENOMIC DNA]</scope>
    <source>
        <strain evidence="9">KCTC 52438</strain>
    </source>
</reference>
<dbReference type="InterPro" id="IPR013324">
    <property type="entry name" value="RNA_pol_sigma_r3/r4-like"/>
</dbReference>
<accession>A0ABV7HNY7</accession>
<evidence type="ECO:0000313" key="9">
    <source>
        <dbReference type="Proteomes" id="UP001595476"/>
    </source>
</evidence>
<dbReference type="NCBIfam" id="NF007215">
    <property type="entry name" value="PRK09637.1"/>
    <property type="match status" value="1"/>
</dbReference>
<keyword evidence="3" id="KW-0731">Sigma factor</keyword>
<feature type="domain" description="RNA polymerase sigma factor 70 region 4 type 2" evidence="7">
    <location>
        <begin position="95"/>
        <end position="146"/>
    </location>
</feature>
<keyword evidence="2" id="KW-0805">Transcription regulation</keyword>
<dbReference type="Pfam" id="PF08281">
    <property type="entry name" value="Sigma70_r4_2"/>
    <property type="match status" value="1"/>
</dbReference>
<dbReference type="InterPro" id="IPR014284">
    <property type="entry name" value="RNA_pol_sigma-70_dom"/>
</dbReference>
<evidence type="ECO:0000256" key="2">
    <source>
        <dbReference type="ARBA" id="ARBA00023015"/>
    </source>
</evidence>
<dbReference type="CDD" id="cd06171">
    <property type="entry name" value="Sigma70_r4"/>
    <property type="match status" value="1"/>
</dbReference>
<comment type="similarity">
    <text evidence="1">Belongs to the sigma-70 factor family. ECF subfamily.</text>
</comment>
<evidence type="ECO:0000259" key="7">
    <source>
        <dbReference type="Pfam" id="PF08281"/>
    </source>
</evidence>
<comment type="caution">
    <text evidence="8">The sequence shown here is derived from an EMBL/GenBank/DDBJ whole genome shotgun (WGS) entry which is preliminary data.</text>
</comment>
<dbReference type="SUPFAM" id="SSF88659">
    <property type="entry name" value="Sigma3 and sigma4 domains of RNA polymerase sigma factors"/>
    <property type="match status" value="1"/>
</dbReference>